<keyword evidence="8" id="KW-1133">Transmembrane helix</keyword>
<dbReference type="InterPro" id="IPR006629">
    <property type="entry name" value="LITAF"/>
</dbReference>
<evidence type="ECO:0000256" key="4">
    <source>
        <dbReference type="ARBA" id="ARBA00005975"/>
    </source>
</evidence>
<dbReference type="AlphaFoldDB" id="A0A9P1IJQ7"/>
<dbReference type="Pfam" id="PF10601">
    <property type="entry name" value="zf-LITAF-like"/>
    <property type="match status" value="1"/>
</dbReference>
<evidence type="ECO:0000256" key="8">
    <source>
        <dbReference type="SAM" id="Phobius"/>
    </source>
</evidence>
<dbReference type="GO" id="GO:0031902">
    <property type="term" value="C:late endosome membrane"/>
    <property type="evidence" value="ECO:0007669"/>
    <property type="project" value="UniProtKB-SubCell"/>
</dbReference>
<gene>
    <name evidence="10" type="ORF">CAMP_LOCUS9351</name>
</gene>
<evidence type="ECO:0000256" key="7">
    <source>
        <dbReference type="ARBA" id="ARBA00023136"/>
    </source>
</evidence>
<comment type="subcellular location">
    <subcellularLocation>
        <location evidence="2">Endosome membrane</location>
        <topology evidence="2">Peripheral membrane protein</topology>
    </subcellularLocation>
    <subcellularLocation>
        <location evidence="1">Late endosome membrane</location>
    </subcellularLocation>
    <subcellularLocation>
        <location evidence="3">Lysosome membrane</location>
        <topology evidence="3">Peripheral membrane protein</topology>
        <orientation evidence="3">Cytoplasmic side</orientation>
    </subcellularLocation>
</comment>
<dbReference type="SMART" id="SM00714">
    <property type="entry name" value="LITAF"/>
    <property type="match status" value="1"/>
</dbReference>
<dbReference type="GO" id="GO:0005765">
    <property type="term" value="C:lysosomal membrane"/>
    <property type="evidence" value="ECO:0007669"/>
    <property type="project" value="UniProtKB-SubCell"/>
</dbReference>
<evidence type="ECO:0000256" key="1">
    <source>
        <dbReference type="ARBA" id="ARBA00004414"/>
    </source>
</evidence>
<keyword evidence="11" id="KW-1185">Reference proteome</keyword>
<dbReference type="InterPro" id="IPR037519">
    <property type="entry name" value="LITAF_fam"/>
</dbReference>
<evidence type="ECO:0000256" key="2">
    <source>
        <dbReference type="ARBA" id="ARBA00004481"/>
    </source>
</evidence>
<sequence length="154" mass="16716">MGHCHDDPCLNQPPPMYTVQPAATVVPPPGTVIYGAQPPTVQVGQGVYVNQGYVPGGATIVQPAVVATPVTVVTVAVKPTDHLEPYSEYCPRCQTQVMTRVQFSPGACWWAICIIGFFFICWPILFFLCCNVSKNANHYCPNCACLIAVRKRGC</sequence>
<dbReference type="GO" id="GO:0008270">
    <property type="term" value="F:zinc ion binding"/>
    <property type="evidence" value="ECO:0007669"/>
    <property type="project" value="TreeGrafter"/>
</dbReference>
<dbReference type="PROSITE" id="PS51837">
    <property type="entry name" value="LITAF"/>
    <property type="match status" value="1"/>
</dbReference>
<organism evidence="10 11">
    <name type="scientific">Caenorhabditis angaria</name>
    <dbReference type="NCBI Taxonomy" id="860376"/>
    <lineage>
        <taxon>Eukaryota</taxon>
        <taxon>Metazoa</taxon>
        <taxon>Ecdysozoa</taxon>
        <taxon>Nematoda</taxon>
        <taxon>Chromadorea</taxon>
        <taxon>Rhabditida</taxon>
        <taxon>Rhabditina</taxon>
        <taxon>Rhabditomorpha</taxon>
        <taxon>Rhabditoidea</taxon>
        <taxon>Rhabditidae</taxon>
        <taxon>Peloderinae</taxon>
        <taxon>Caenorhabditis</taxon>
    </lineage>
</organism>
<evidence type="ECO:0000256" key="3">
    <source>
        <dbReference type="ARBA" id="ARBA00004630"/>
    </source>
</evidence>
<evidence type="ECO:0000259" key="9">
    <source>
        <dbReference type="PROSITE" id="PS51837"/>
    </source>
</evidence>
<keyword evidence="6" id="KW-0862">Zinc</keyword>
<keyword evidence="7 8" id="KW-0472">Membrane</keyword>
<reference evidence="10" key="1">
    <citation type="submission" date="2022-11" db="EMBL/GenBank/DDBJ databases">
        <authorList>
            <person name="Kikuchi T."/>
        </authorList>
    </citation>
    <scope>NUCLEOTIDE SEQUENCE</scope>
    <source>
        <strain evidence="10">PS1010</strain>
    </source>
</reference>
<feature type="transmembrane region" description="Helical" evidence="8">
    <location>
        <begin position="107"/>
        <end position="128"/>
    </location>
</feature>
<dbReference type="PANTHER" id="PTHR23292:SF4">
    <property type="entry name" value="LITAF DOMAIN-CONTAINING PROTEIN"/>
    <property type="match status" value="1"/>
</dbReference>
<evidence type="ECO:0000256" key="5">
    <source>
        <dbReference type="ARBA" id="ARBA00022723"/>
    </source>
</evidence>
<feature type="domain" description="LITAF" evidence="9">
    <location>
        <begin position="70"/>
        <end position="152"/>
    </location>
</feature>
<evidence type="ECO:0000256" key="6">
    <source>
        <dbReference type="ARBA" id="ARBA00022833"/>
    </source>
</evidence>
<keyword evidence="8" id="KW-0812">Transmembrane</keyword>
<name>A0A9P1IJQ7_9PELO</name>
<evidence type="ECO:0000313" key="10">
    <source>
        <dbReference type="EMBL" id="CAI5446714.1"/>
    </source>
</evidence>
<comment type="similarity">
    <text evidence="4">Belongs to the CDIP1/LITAF family.</text>
</comment>
<keyword evidence="5" id="KW-0479">Metal-binding</keyword>
<dbReference type="OrthoDB" id="5599753at2759"/>
<comment type="caution">
    <text evidence="10">The sequence shown here is derived from an EMBL/GenBank/DDBJ whole genome shotgun (WGS) entry which is preliminary data.</text>
</comment>
<accession>A0A9P1IJQ7</accession>
<evidence type="ECO:0000313" key="11">
    <source>
        <dbReference type="Proteomes" id="UP001152747"/>
    </source>
</evidence>
<dbReference type="EMBL" id="CANHGI010000003">
    <property type="protein sequence ID" value="CAI5446714.1"/>
    <property type="molecule type" value="Genomic_DNA"/>
</dbReference>
<dbReference type="Proteomes" id="UP001152747">
    <property type="component" value="Unassembled WGS sequence"/>
</dbReference>
<proteinExistence type="inferred from homology"/>
<dbReference type="PANTHER" id="PTHR23292">
    <property type="entry name" value="LIPOPOLYSACCHARIDE-INDUCED TUMOR NECROSIS FACTOR-ALPHA FACTOR"/>
    <property type="match status" value="1"/>
</dbReference>
<protein>
    <recommendedName>
        <fullName evidence="9">LITAF domain-containing protein</fullName>
    </recommendedName>
</protein>